<sequence length="78" mass="8584">STATASTIDHGKQVASTLGDKTAELESVKSKLEEYKRLADTDPLTQVWNRRAFDAEIARIYNSNKGILFSALILADID</sequence>
<dbReference type="EMBL" id="JANCMW010000404">
    <property type="protein sequence ID" value="MDF0753076.1"/>
    <property type="molecule type" value="Genomic_DNA"/>
</dbReference>
<dbReference type="InterPro" id="IPR043128">
    <property type="entry name" value="Rev_trsase/Diguanyl_cyclase"/>
</dbReference>
<accession>A0ABT5YHA3</accession>
<organism evidence="1 2">
    <name type="scientific">Marinobacter iranensis</name>
    <dbReference type="NCBI Taxonomy" id="2962607"/>
    <lineage>
        <taxon>Bacteria</taxon>
        <taxon>Pseudomonadati</taxon>
        <taxon>Pseudomonadota</taxon>
        <taxon>Gammaproteobacteria</taxon>
        <taxon>Pseudomonadales</taxon>
        <taxon>Marinobacteraceae</taxon>
        <taxon>Marinobacter</taxon>
    </lineage>
</organism>
<evidence type="ECO:0000313" key="1">
    <source>
        <dbReference type="EMBL" id="MDF0753076.1"/>
    </source>
</evidence>
<keyword evidence="2" id="KW-1185">Reference proteome</keyword>
<feature type="non-terminal residue" evidence="1">
    <location>
        <position position="1"/>
    </location>
</feature>
<reference evidence="1" key="1">
    <citation type="submission" date="2022-07" db="EMBL/GenBank/DDBJ databases">
        <title>Marinobacter iranensis a new bacterium isolate from a hipersaline lake in Iran.</title>
        <authorList>
            <person name="Mohammad A.M.A."/>
            <person name="Cristina S.-P."/>
            <person name="Antonio V."/>
        </authorList>
    </citation>
    <scope>NUCLEOTIDE SEQUENCE</scope>
    <source>
        <strain evidence="1">71-i</strain>
    </source>
</reference>
<proteinExistence type="predicted"/>
<evidence type="ECO:0000313" key="2">
    <source>
        <dbReference type="Proteomes" id="UP001143391"/>
    </source>
</evidence>
<comment type="caution">
    <text evidence="1">The sequence shown here is derived from an EMBL/GenBank/DDBJ whole genome shotgun (WGS) entry which is preliminary data.</text>
</comment>
<dbReference type="Gene3D" id="3.30.70.270">
    <property type="match status" value="1"/>
</dbReference>
<name>A0ABT5YHA3_9GAMM</name>
<gene>
    <name evidence="1" type="ORF">NLU14_22875</name>
</gene>
<dbReference type="Proteomes" id="UP001143391">
    <property type="component" value="Unassembled WGS sequence"/>
</dbReference>
<protein>
    <submittedName>
        <fullName evidence="1">GGDEF domain-containing protein</fullName>
    </submittedName>
</protein>
<feature type="non-terminal residue" evidence="1">
    <location>
        <position position="78"/>
    </location>
</feature>